<dbReference type="AlphaFoldDB" id="B4VME0"/>
<reference evidence="1 2" key="1">
    <citation type="submission" date="2008-07" db="EMBL/GenBank/DDBJ databases">
        <authorList>
            <person name="Tandeau de Marsac N."/>
            <person name="Ferriera S."/>
            <person name="Johnson J."/>
            <person name="Kravitz S."/>
            <person name="Beeson K."/>
            <person name="Sutton G."/>
            <person name="Rogers Y.-H."/>
            <person name="Friedman R."/>
            <person name="Frazier M."/>
            <person name="Venter J.C."/>
        </authorList>
    </citation>
    <scope>NUCLEOTIDE SEQUENCE [LARGE SCALE GENOMIC DNA]</scope>
    <source>
        <strain evidence="1 2">PCC 7420</strain>
    </source>
</reference>
<evidence type="ECO:0000313" key="2">
    <source>
        <dbReference type="Proteomes" id="UP000003835"/>
    </source>
</evidence>
<protein>
    <submittedName>
        <fullName evidence="1">Uncharacterized protein</fullName>
    </submittedName>
</protein>
<proteinExistence type="predicted"/>
<organism evidence="1 2">
    <name type="scientific">Coleofasciculus chthonoplastes PCC 7420</name>
    <dbReference type="NCBI Taxonomy" id="118168"/>
    <lineage>
        <taxon>Bacteria</taxon>
        <taxon>Bacillati</taxon>
        <taxon>Cyanobacteriota</taxon>
        <taxon>Cyanophyceae</taxon>
        <taxon>Coleofasciculales</taxon>
        <taxon>Coleofasciculaceae</taxon>
        <taxon>Coleofasciculus</taxon>
    </lineage>
</organism>
<keyword evidence="2" id="KW-1185">Reference proteome</keyword>
<accession>B4VME0</accession>
<dbReference type="Proteomes" id="UP000003835">
    <property type="component" value="Unassembled WGS sequence"/>
</dbReference>
<sequence>MTNLIPPRKPENFIDSKLQQNQFKILFLEIQPIGAYPIKHLAEVKLAKTPSQLKLKPIVSYHGNENPKILRCP</sequence>
<dbReference type="EMBL" id="DS989845">
    <property type="protein sequence ID" value="EDX77028.1"/>
    <property type="molecule type" value="Genomic_DNA"/>
</dbReference>
<dbReference type="HOGENOM" id="CLU_2698256_0_0_3"/>
<evidence type="ECO:0000313" key="1">
    <source>
        <dbReference type="EMBL" id="EDX77028.1"/>
    </source>
</evidence>
<dbReference type="RefSeq" id="WP_006099985.1">
    <property type="nucleotide sequence ID" value="NZ_DS989845.1"/>
</dbReference>
<name>B4VME0_9CYAN</name>
<dbReference type="STRING" id="118168.MC7420_2031"/>
<gene>
    <name evidence="1" type="ORF">MC7420_2031</name>
</gene>